<feature type="site" description="Interaction with DNA" evidence="10">
    <location>
        <position position="33"/>
    </location>
</feature>
<dbReference type="Gene3D" id="3.30.65.10">
    <property type="entry name" value="Bacterial Topoisomerase I, domain 1"/>
    <property type="match status" value="2"/>
</dbReference>
<feature type="site" description="Interaction with DNA" evidence="10">
    <location>
        <position position="488"/>
    </location>
</feature>
<dbReference type="AlphaFoldDB" id="A0A1S1V814"/>
<evidence type="ECO:0000256" key="1">
    <source>
        <dbReference type="ARBA" id="ARBA00000213"/>
    </source>
</evidence>
<proteinExistence type="inferred from homology"/>
<dbReference type="InterPro" id="IPR013498">
    <property type="entry name" value="Topo_IA_Znf"/>
</dbReference>
<dbReference type="InterPro" id="IPR003601">
    <property type="entry name" value="Topo_IA_2"/>
</dbReference>
<evidence type="ECO:0000256" key="4">
    <source>
        <dbReference type="ARBA" id="ARBA00022771"/>
    </source>
</evidence>
<dbReference type="InterPro" id="IPR028612">
    <property type="entry name" value="Topoisom_1_IA"/>
</dbReference>
<organism evidence="13 14">
    <name type="scientific">Andreesenia angusta</name>
    <dbReference type="NCBI Taxonomy" id="39480"/>
    <lineage>
        <taxon>Bacteria</taxon>
        <taxon>Bacillati</taxon>
        <taxon>Bacillota</taxon>
        <taxon>Tissierellia</taxon>
        <taxon>Tissierellales</taxon>
        <taxon>Gottschalkiaceae</taxon>
        <taxon>Andreesenia</taxon>
    </lineage>
</organism>
<dbReference type="GO" id="GO:0008270">
    <property type="term" value="F:zinc ion binding"/>
    <property type="evidence" value="ECO:0007669"/>
    <property type="project" value="UniProtKB-KW"/>
</dbReference>
<dbReference type="Proteomes" id="UP000180254">
    <property type="component" value="Unassembled WGS sequence"/>
</dbReference>
<feature type="domain" description="Topo IA-type catalytic" evidence="12">
    <location>
        <begin position="129"/>
        <end position="556"/>
    </location>
</feature>
<dbReference type="GO" id="GO:0003677">
    <property type="term" value="F:DNA binding"/>
    <property type="evidence" value="ECO:0007669"/>
    <property type="project" value="UniProtKB-KW"/>
</dbReference>
<comment type="caution">
    <text evidence="13">The sequence shown here is derived from an EMBL/GenBank/DDBJ whole genome shotgun (WGS) entry which is preliminary data.</text>
</comment>
<dbReference type="Gene3D" id="1.10.290.10">
    <property type="entry name" value="Topoisomerase I, domain 4"/>
    <property type="match status" value="1"/>
</dbReference>
<evidence type="ECO:0000259" key="11">
    <source>
        <dbReference type="PROSITE" id="PS50880"/>
    </source>
</evidence>
<keyword evidence="8 10" id="KW-0238">DNA-binding</keyword>
<sequence>MAKSLVIVESPAKAKTISKFLGRNYKVKASVGHVRDLPKSKLGIDIEENFEPNYITIRGKGPVIKELKSEAKKADKVYLATDPDREGEAISWHLSYILGLDEDKDIRIEFNEITKDAVKNAIKNPRKINRNLVDAQQARRVLDRLVGYKISPLLWKKVKKGLSAGRVQSIATKIICDREKEIDDFDPKEYWSIDAEFIKDRKKFSGSFYGVEESGKEKKLEIPNEEEASKIMEVLKREKYNVKSIKKGKRKRNPYAPYTTSSLQQDASKKINFSTKKTMIVAQQLYEGVDIKGEGSVGLVTYIRTDSTRVSSEAKEKVSEYILEKYGQEYLGQGTVSKKSKGGQDAHEAIRPTYVDKDPETIKESLSKEQYKLYKMIWDRFVASQMTPAEFETLNISIKAGDYIFRASGSRILFDGFLKLYKLDDTKDVILPELEEGEELKLQKLDPKQHFTQPPPRYSEATLVKTLEELGIGRPSTYAPTISTILARGYVALEKKAFMPTELGLIVTELLEQYFKDILDQEFTANLEGNLDKIELGEKDWKDIVSDFYGSFRKELEIAEEEMKNVEIKDEVTDIICEKCGRNMVIKMGRYGKFLACPGYPECQNAKPLISDIGIECPKCEDGKIAERRSKKGRVFYGCTNYPECDFVSWDKPIDRKCPECGEILLEKATKKKKKIICSNSECNYSEEHSLD</sequence>
<dbReference type="CDD" id="cd03363">
    <property type="entry name" value="TOPRIM_TopoIA_TopoI"/>
    <property type="match status" value="1"/>
</dbReference>
<dbReference type="RefSeq" id="WP_071061419.1">
    <property type="nucleotide sequence ID" value="NZ_MKIE01000002.1"/>
</dbReference>
<dbReference type="Pfam" id="PF01131">
    <property type="entry name" value="Topoisom_bac"/>
    <property type="match status" value="1"/>
</dbReference>
<dbReference type="SMART" id="SM00437">
    <property type="entry name" value="TOP1Ac"/>
    <property type="match status" value="1"/>
</dbReference>
<evidence type="ECO:0000256" key="6">
    <source>
        <dbReference type="ARBA" id="ARBA00022842"/>
    </source>
</evidence>
<dbReference type="STRING" id="39480.EUAN_05320"/>
<dbReference type="InterPro" id="IPR013826">
    <property type="entry name" value="Topo_IA_cen_sub3"/>
</dbReference>
<dbReference type="PANTHER" id="PTHR42785">
    <property type="entry name" value="DNA TOPOISOMERASE, TYPE IA, CORE"/>
    <property type="match status" value="1"/>
</dbReference>
<dbReference type="NCBIfam" id="TIGR01051">
    <property type="entry name" value="topA_bact"/>
    <property type="match status" value="1"/>
</dbReference>
<dbReference type="PANTHER" id="PTHR42785:SF1">
    <property type="entry name" value="DNA TOPOISOMERASE"/>
    <property type="match status" value="1"/>
</dbReference>
<evidence type="ECO:0000256" key="5">
    <source>
        <dbReference type="ARBA" id="ARBA00022833"/>
    </source>
</evidence>
<feature type="region of interest" description="Interaction with DNA" evidence="10">
    <location>
        <begin position="163"/>
        <end position="168"/>
    </location>
</feature>
<protein>
    <recommendedName>
        <fullName evidence="10">DNA topoisomerase 1</fullName>
        <ecNumber evidence="10">5.6.2.1</ecNumber>
    </recommendedName>
    <alternativeName>
        <fullName evidence="10">DNA topoisomerase I</fullName>
    </alternativeName>
</protein>
<feature type="domain" description="Toprim" evidence="11">
    <location>
        <begin position="3"/>
        <end position="113"/>
    </location>
</feature>
<dbReference type="GO" id="GO:0006265">
    <property type="term" value="P:DNA topological change"/>
    <property type="evidence" value="ECO:0007669"/>
    <property type="project" value="UniProtKB-UniRule"/>
</dbReference>
<keyword evidence="6" id="KW-0460">Magnesium</keyword>
<dbReference type="Gene3D" id="3.40.50.140">
    <property type="match status" value="1"/>
</dbReference>
<evidence type="ECO:0000256" key="7">
    <source>
        <dbReference type="ARBA" id="ARBA00023029"/>
    </source>
</evidence>
<dbReference type="InterPro" id="IPR005733">
    <property type="entry name" value="TopoI_bac-type"/>
</dbReference>
<dbReference type="SMART" id="SM00436">
    <property type="entry name" value="TOP1Bc"/>
    <property type="match status" value="1"/>
</dbReference>
<dbReference type="SUPFAM" id="SSF56712">
    <property type="entry name" value="Prokaryotic type I DNA topoisomerase"/>
    <property type="match status" value="1"/>
</dbReference>
<dbReference type="Pfam" id="PF01751">
    <property type="entry name" value="Toprim"/>
    <property type="match status" value="1"/>
</dbReference>
<dbReference type="InterPro" id="IPR013497">
    <property type="entry name" value="Topo_IA_cen"/>
</dbReference>
<evidence type="ECO:0000256" key="8">
    <source>
        <dbReference type="ARBA" id="ARBA00023125"/>
    </source>
</evidence>
<feature type="active site" description="O-(5'-phospho-DNA)-tyrosine intermediate" evidence="10">
    <location>
        <position position="302"/>
    </location>
</feature>
<feature type="site" description="Interaction with DNA" evidence="10">
    <location>
        <position position="140"/>
    </location>
</feature>
<evidence type="ECO:0000256" key="2">
    <source>
        <dbReference type="ARBA" id="ARBA00009446"/>
    </source>
</evidence>
<accession>A0A1S1V814</accession>
<comment type="function">
    <text evidence="10">Releases the supercoiling and torsional tension of DNA, which is introduced during the DNA replication and transcription, by transiently cleaving and rejoining one strand of the DNA duplex. Introduces a single-strand break via transesterification at a target site in duplex DNA. The scissile phosphodiester is attacked by the catalytic tyrosine of the enzyme, resulting in the formation of a DNA-(5'-phosphotyrosyl)-enzyme intermediate and the expulsion of a 3'-OH DNA strand. The free DNA strand then undergoes passage around the unbroken strand, thus removing DNA supercoils. Finally, in the religation step, the DNA 3'-OH attacks the covalent intermediate to expel the active-site tyrosine and restore the DNA phosphodiester backbone.</text>
</comment>
<dbReference type="InterPro" id="IPR003602">
    <property type="entry name" value="Topo_IA_DNA-bd_dom"/>
</dbReference>
<name>A0A1S1V814_9FIRM</name>
<keyword evidence="3" id="KW-0479">Metal-binding</keyword>
<dbReference type="HAMAP" id="MF_00952">
    <property type="entry name" value="Topoisom_1_prok"/>
    <property type="match status" value="1"/>
</dbReference>
<dbReference type="InterPro" id="IPR006171">
    <property type="entry name" value="TOPRIM_dom"/>
</dbReference>
<feature type="site" description="Interaction with DNA" evidence="10">
    <location>
        <position position="155"/>
    </location>
</feature>
<dbReference type="PROSITE" id="PS00396">
    <property type="entry name" value="TOPO_IA_1"/>
    <property type="match status" value="1"/>
</dbReference>
<evidence type="ECO:0000256" key="3">
    <source>
        <dbReference type="ARBA" id="ARBA00022723"/>
    </source>
</evidence>
<comment type="subunit">
    <text evidence="10">Monomer.</text>
</comment>
<dbReference type="OrthoDB" id="9804262at2"/>
<dbReference type="PROSITE" id="PS52039">
    <property type="entry name" value="TOPO_IA_2"/>
    <property type="match status" value="1"/>
</dbReference>
<dbReference type="InterPro" id="IPR034149">
    <property type="entry name" value="TOPRIM_TopoI"/>
</dbReference>
<dbReference type="CDD" id="cd00186">
    <property type="entry name" value="TOP1Ac"/>
    <property type="match status" value="1"/>
</dbReference>
<evidence type="ECO:0000313" key="13">
    <source>
        <dbReference type="EMBL" id="OHW62748.1"/>
    </source>
</evidence>
<keyword evidence="14" id="KW-1185">Reference proteome</keyword>
<comment type="similarity">
    <text evidence="2 10">Belongs to the type IA topoisomerase family.</text>
</comment>
<dbReference type="EC" id="5.6.2.1" evidence="10"/>
<keyword evidence="5" id="KW-0862">Zinc</keyword>
<feature type="site" description="Interaction with DNA" evidence="10">
    <location>
        <position position="304"/>
    </location>
</feature>
<dbReference type="InterPro" id="IPR023405">
    <property type="entry name" value="Topo_IA_core_domain"/>
</dbReference>
<feature type="site" description="Interaction with DNA" evidence="10">
    <location>
        <position position="139"/>
    </location>
</feature>
<dbReference type="Pfam" id="PF01396">
    <property type="entry name" value="Zn_ribbon_Top1"/>
    <property type="match status" value="3"/>
</dbReference>
<dbReference type="InterPro" id="IPR000380">
    <property type="entry name" value="Topo_IA"/>
</dbReference>
<dbReference type="GO" id="GO:0003917">
    <property type="term" value="F:DNA topoisomerase type I (single strand cut, ATP-independent) activity"/>
    <property type="evidence" value="ECO:0007669"/>
    <property type="project" value="UniProtKB-UniRule"/>
</dbReference>
<evidence type="ECO:0000256" key="9">
    <source>
        <dbReference type="ARBA" id="ARBA00023235"/>
    </source>
</evidence>
<dbReference type="SUPFAM" id="SSF57783">
    <property type="entry name" value="Zinc beta-ribbon"/>
    <property type="match status" value="1"/>
</dbReference>
<dbReference type="InterPro" id="IPR013824">
    <property type="entry name" value="Topo_IA_cen_sub1"/>
</dbReference>
<dbReference type="Gene3D" id="2.70.20.10">
    <property type="entry name" value="Topoisomerase I, domain 3"/>
    <property type="match status" value="1"/>
</dbReference>
<dbReference type="Gene3D" id="1.10.460.10">
    <property type="entry name" value="Topoisomerase I, domain 2"/>
    <property type="match status" value="1"/>
</dbReference>
<evidence type="ECO:0000259" key="12">
    <source>
        <dbReference type="PROSITE" id="PS52039"/>
    </source>
</evidence>
<feature type="site" description="Interaction with DNA" evidence="10">
    <location>
        <position position="143"/>
    </location>
</feature>
<dbReference type="PRINTS" id="PR00417">
    <property type="entry name" value="PRTPISMRASEI"/>
</dbReference>
<evidence type="ECO:0000256" key="10">
    <source>
        <dbReference type="HAMAP-Rule" id="MF_00952"/>
    </source>
</evidence>
<comment type="catalytic activity">
    <reaction evidence="1 10">
        <text>ATP-independent breakage of single-stranded DNA, followed by passage and rejoining.</text>
        <dbReference type="EC" id="5.6.2.1"/>
    </reaction>
</comment>
<keyword evidence="4" id="KW-0863">Zinc-finger</keyword>
<dbReference type="InterPro" id="IPR013825">
    <property type="entry name" value="Topo_IA_cen_sub2"/>
</dbReference>
<reference evidence="13 14" key="1">
    <citation type="submission" date="2016-09" db="EMBL/GenBank/DDBJ databases">
        <title>Genome sequence of Eubacterium angustum.</title>
        <authorList>
            <person name="Poehlein A."/>
            <person name="Daniel R."/>
        </authorList>
    </citation>
    <scope>NUCLEOTIDE SEQUENCE [LARGE SCALE GENOMIC DNA]</scope>
    <source>
        <strain evidence="13 14">DSM 1989</strain>
    </source>
</reference>
<dbReference type="GO" id="GO:0005694">
    <property type="term" value="C:chromosome"/>
    <property type="evidence" value="ECO:0007669"/>
    <property type="project" value="InterPro"/>
</dbReference>
<evidence type="ECO:0000313" key="14">
    <source>
        <dbReference type="Proteomes" id="UP000180254"/>
    </source>
</evidence>
<keyword evidence="9 10" id="KW-0413">Isomerase</keyword>
<dbReference type="EMBL" id="MKIE01000002">
    <property type="protein sequence ID" value="OHW62748.1"/>
    <property type="molecule type" value="Genomic_DNA"/>
</dbReference>
<gene>
    <name evidence="10 13" type="primary">topA</name>
    <name evidence="13" type="ORF">EUAN_05320</name>
</gene>
<dbReference type="PROSITE" id="PS50880">
    <property type="entry name" value="TOPRIM"/>
    <property type="match status" value="1"/>
</dbReference>
<keyword evidence="7 10" id="KW-0799">Topoisomerase</keyword>
<dbReference type="SMART" id="SM00493">
    <property type="entry name" value="TOPRIM"/>
    <property type="match status" value="1"/>
</dbReference>
<feature type="site" description="Interaction with DNA" evidence="10">
    <location>
        <position position="148"/>
    </location>
</feature>
<dbReference type="InterPro" id="IPR023406">
    <property type="entry name" value="Topo_IA_AS"/>
</dbReference>